<feature type="domain" description="SHSP" evidence="3">
    <location>
        <begin position="1"/>
        <end position="91"/>
    </location>
</feature>
<reference evidence="4 5" key="1">
    <citation type="journal article" date="2014" name="PLoS Genet.">
        <title>Phylogenetically driven sequencing of extremely halophilic archaea reveals strategies for static and dynamic osmo-response.</title>
        <authorList>
            <person name="Becker E.A."/>
            <person name="Seitzer P.M."/>
            <person name="Tritt A."/>
            <person name="Larsen D."/>
            <person name="Krusor M."/>
            <person name="Yao A.I."/>
            <person name="Wu D."/>
            <person name="Madern D."/>
            <person name="Eisen J.A."/>
            <person name="Darling A.E."/>
            <person name="Facciotti M.T."/>
        </authorList>
    </citation>
    <scope>NUCLEOTIDE SEQUENCE [LARGE SCALE GENOMIC DNA]</scope>
    <source>
        <strain evidence="4 5">JCM 10879</strain>
    </source>
</reference>
<evidence type="ECO:0000256" key="1">
    <source>
        <dbReference type="PROSITE-ProRule" id="PRU00285"/>
    </source>
</evidence>
<dbReference type="Gene3D" id="2.60.40.790">
    <property type="match status" value="1"/>
</dbReference>
<evidence type="ECO:0000256" key="2">
    <source>
        <dbReference type="RuleBase" id="RU003616"/>
    </source>
</evidence>
<organism evidence="4 5">
    <name type="scientific">Halobiforma nitratireducens JCM 10879</name>
    <dbReference type="NCBI Taxonomy" id="1227454"/>
    <lineage>
        <taxon>Archaea</taxon>
        <taxon>Methanobacteriati</taxon>
        <taxon>Methanobacteriota</taxon>
        <taxon>Stenosarchaea group</taxon>
        <taxon>Halobacteria</taxon>
        <taxon>Halobacteriales</taxon>
        <taxon>Natrialbaceae</taxon>
        <taxon>Halobiforma</taxon>
    </lineage>
</organism>
<name>M0LC25_9EURY</name>
<dbReference type="Proteomes" id="UP000011607">
    <property type="component" value="Unassembled WGS sequence"/>
</dbReference>
<dbReference type="AlphaFoldDB" id="M0LC25"/>
<keyword evidence="5" id="KW-1185">Reference proteome</keyword>
<evidence type="ECO:0000313" key="5">
    <source>
        <dbReference type="Proteomes" id="UP000011607"/>
    </source>
</evidence>
<protein>
    <submittedName>
        <fullName evidence="4">Hsp20-type molecular chaperone</fullName>
    </submittedName>
</protein>
<dbReference type="InterPro" id="IPR002068">
    <property type="entry name" value="A-crystallin/Hsp20_dom"/>
</dbReference>
<evidence type="ECO:0000313" key="4">
    <source>
        <dbReference type="EMBL" id="EMA31136.1"/>
    </source>
</evidence>
<proteinExistence type="inferred from homology"/>
<dbReference type="PROSITE" id="PS01031">
    <property type="entry name" value="SHSP"/>
    <property type="match status" value="1"/>
</dbReference>
<sequence>MLIDLPGFKEEEISVRTDQNALVVSAERQGEIGEDRQVLLNERTEHVKRSIPLPISVKTNGARASYEDGVCRVELPKASVDHYVEIPFDPE</sequence>
<dbReference type="PANTHER" id="PTHR11527">
    <property type="entry name" value="HEAT-SHOCK PROTEIN 20 FAMILY MEMBER"/>
    <property type="match status" value="1"/>
</dbReference>
<dbReference type="InterPro" id="IPR031107">
    <property type="entry name" value="Small_HSP"/>
</dbReference>
<dbReference type="InterPro" id="IPR008978">
    <property type="entry name" value="HSP20-like_chaperone"/>
</dbReference>
<evidence type="ECO:0000259" key="3">
    <source>
        <dbReference type="PROSITE" id="PS01031"/>
    </source>
</evidence>
<dbReference type="Pfam" id="PF00011">
    <property type="entry name" value="HSP20"/>
    <property type="match status" value="1"/>
</dbReference>
<dbReference type="STRING" id="1227454.C446_15935"/>
<gene>
    <name evidence="4" type="ORF">C446_15935</name>
</gene>
<comment type="similarity">
    <text evidence="1 2">Belongs to the small heat shock protein (HSP20) family.</text>
</comment>
<comment type="caution">
    <text evidence="4">The sequence shown here is derived from an EMBL/GenBank/DDBJ whole genome shotgun (WGS) entry which is preliminary data.</text>
</comment>
<dbReference type="eggNOG" id="arCOG01832">
    <property type="taxonomic scope" value="Archaea"/>
</dbReference>
<accession>M0LC25</accession>
<dbReference type="SUPFAM" id="SSF49764">
    <property type="entry name" value="HSP20-like chaperones"/>
    <property type="match status" value="1"/>
</dbReference>
<dbReference type="EMBL" id="AOMA01000166">
    <property type="protein sequence ID" value="EMA31136.1"/>
    <property type="molecule type" value="Genomic_DNA"/>
</dbReference>
<dbReference type="CDD" id="cd06464">
    <property type="entry name" value="ACD_sHsps-like"/>
    <property type="match status" value="1"/>
</dbReference>